<dbReference type="Proteomes" id="UP000580797">
    <property type="component" value="Unassembled WGS sequence"/>
</dbReference>
<keyword evidence="1" id="KW-1133">Transmembrane helix</keyword>
<proteinExistence type="predicted"/>
<evidence type="ECO:0000313" key="4">
    <source>
        <dbReference type="Proteomes" id="UP000580797"/>
    </source>
</evidence>
<feature type="transmembrane region" description="Helical" evidence="1">
    <location>
        <begin position="12"/>
        <end position="33"/>
    </location>
</feature>
<feature type="domain" description="TadE-like" evidence="2">
    <location>
        <begin position="6"/>
        <end position="48"/>
    </location>
</feature>
<evidence type="ECO:0000259" key="2">
    <source>
        <dbReference type="Pfam" id="PF07811"/>
    </source>
</evidence>
<dbReference type="EMBL" id="JACHDR010000001">
    <property type="protein sequence ID" value="MBB5511785.1"/>
    <property type="molecule type" value="Genomic_DNA"/>
</dbReference>
<keyword evidence="1" id="KW-0812">Transmembrane</keyword>
<reference evidence="3 4" key="1">
    <citation type="submission" date="2020-08" db="EMBL/GenBank/DDBJ databases">
        <title>Sequencing the genomes of 1000 actinobacteria strains.</title>
        <authorList>
            <person name="Klenk H.-P."/>
        </authorList>
    </citation>
    <scope>NUCLEOTIDE SEQUENCE [LARGE SCALE GENOMIC DNA]</scope>
    <source>
        <strain evidence="3 4">DSM 105783</strain>
    </source>
</reference>
<protein>
    <submittedName>
        <fullName evidence="3">Flp pilus assembly protein TadG</fullName>
    </submittedName>
</protein>
<organism evidence="3 4">
    <name type="scientific">Neomicrococcus aestuarii</name>
    <dbReference type="NCBI Taxonomy" id="556325"/>
    <lineage>
        <taxon>Bacteria</taxon>
        <taxon>Bacillati</taxon>
        <taxon>Actinomycetota</taxon>
        <taxon>Actinomycetes</taxon>
        <taxon>Micrococcales</taxon>
        <taxon>Micrococcaceae</taxon>
        <taxon>Neomicrococcus</taxon>
    </lineage>
</organism>
<comment type="caution">
    <text evidence="3">The sequence shown here is derived from an EMBL/GenBank/DDBJ whole genome shotgun (WGS) entry which is preliminary data.</text>
</comment>
<sequence>MAKEDGASIPEFVLVSTLVIALFISIVQLTLVLHVRNTMLDAAANGARYGTLADRTTGDGISRTRELLQGSLGSGFQANVSAQETSIGGQPAVRIRVSTDFPLLGFFSTGGELEVSGEAVRYE</sequence>
<name>A0A7W8TRY7_9MICC</name>
<dbReference type="InterPro" id="IPR012495">
    <property type="entry name" value="TadE-like_dom"/>
</dbReference>
<gene>
    <name evidence="3" type="ORF">HD598_000472</name>
</gene>
<keyword evidence="1" id="KW-0472">Membrane</keyword>
<evidence type="ECO:0000256" key="1">
    <source>
        <dbReference type="SAM" id="Phobius"/>
    </source>
</evidence>
<dbReference type="RefSeq" id="WP_183663535.1">
    <property type="nucleotide sequence ID" value="NZ_BAAARH010000006.1"/>
</dbReference>
<evidence type="ECO:0000313" key="3">
    <source>
        <dbReference type="EMBL" id="MBB5511785.1"/>
    </source>
</evidence>
<accession>A0A7W8TRY7</accession>
<dbReference type="AlphaFoldDB" id="A0A7W8TRY7"/>
<dbReference type="Pfam" id="PF07811">
    <property type="entry name" value="TadE"/>
    <property type="match status" value="1"/>
</dbReference>